<evidence type="ECO:0000313" key="2">
    <source>
        <dbReference type="Proteomes" id="UP000751190"/>
    </source>
</evidence>
<protein>
    <submittedName>
        <fullName evidence="1">Uncharacterized protein</fullName>
    </submittedName>
</protein>
<organism evidence="1 2">
    <name type="scientific">Diacronema lutheri</name>
    <name type="common">Unicellular marine alga</name>
    <name type="synonym">Monochrysis lutheri</name>
    <dbReference type="NCBI Taxonomy" id="2081491"/>
    <lineage>
        <taxon>Eukaryota</taxon>
        <taxon>Haptista</taxon>
        <taxon>Haptophyta</taxon>
        <taxon>Pavlovophyceae</taxon>
        <taxon>Pavlovales</taxon>
        <taxon>Pavlovaceae</taxon>
        <taxon>Diacronema</taxon>
    </lineage>
</organism>
<name>A0A8J5XSP8_DIALT</name>
<gene>
    <name evidence="1" type="ORF">KFE25_006839</name>
</gene>
<evidence type="ECO:0000313" key="1">
    <source>
        <dbReference type="EMBL" id="KAG8467787.1"/>
    </source>
</evidence>
<comment type="caution">
    <text evidence="1">The sequence shown here is derived from an EMBL/GenBank/DDBJ whole genome shotgun (WGS) entry which is preliminary data.</text>
</comment>
<keyword evidence="2" id="KW-1185">Reference proteome</keyword>
<sequence length="158" mass="16556">MKQLHLDMLCLDIRSSVYMQDAPLATQAVAHVAHVVPEEARWIDTALPRVARFCARPRACYGCRKRERADASLPRGLAGCARRLPLALVASGDAPAPLGAALYVLVGADFARAAGEAADPAGGDATLGARVRRALGCLRASALNAADLLQTNGQEEAA</sequence>
<accession>A0A8J5XSP8</accession>
<proteinExistence type="predicted"/>
<dbReference type="EMBL" id="JAGTXO010000005">
    <property type="protein sequence ID" value="KAG8467787.1"/>
    <property type="molecule type" value="Genomic_DNA"/>
</dbReference>
<dbReference type="AlphaFoldDB" id="A0A8J5XSP8"/>
<dbReference type="Proteomes" id="UP000751190">
    <property type="component" value="Unassembled WGS sequence"/>
</dbReference>
<reference evidence="1" key="1">
    <citation type="submission" date="2021-05" db="EMBL/GenBank/DDBJ databases">
        <title>The genome of the haptophyte Pavlova lutheri (Diacronema luteri, Pavlovales) - a model for lipid biosynthesis in eukaryotic algae.</title>
        <authorList>
            <person name="Hulatt C.J."/>
            <person name="Posewitz M.C."/>
        </authorList>
    </citation>
    <scope>NUCLEOTIDE SEQUENCE</scope>
    <source>
        <strain evidence="1">NIVA-4/92</strain>
    </source>
</reference>